<protein>
    <submittedName>
        <fullName evidence="3">XdhC family protein</fullName>
    </submittedName>
</protein>
<feature type="domain" description="XdhC- CoxI" evidence="1">
    <location>
        <begin position="15"/>
        <end position="78"/>
    </location>
</feature>
<evidence type="ECO:0000259" key="1">
    <source>
        <dbReference type="Pfam" id="PF02625"/>
    </source>
</evidence>
<proteinExistence type="predicted"/>
<dbReference type="InterPro" id="IPR036291">
    <property type="entry name" value="NAD(P)-bd_dom_sf"/>
</dbReference>
<sequence>MQENWLEISAQFNTRERYVLAVIINTQGATYRKAGTLMLINERQQCTGLLSGGCLEADIALHAQAVFSEQNVKLLEYDLTADADLLWGLGLGCEGAIDILLLPLSPENNHLDFNVLLTTIEQRKQGRYWISLPEKGEELAFLAKAIFSGQHKVPKEANTSSGRWLSIPVTPAISVAILGAGPDAIPLANMAIQMGWQVTVHDHRENALAAIDFDLAVNKVKLRAENSQSGYFKQFNAAIVMTHNLSFDQQYLATLLTSEVSYIGLLGPKARRDKMLETVGSNYASHAERVFGPVGLNIGGRSPQAIALSILAEVQQQMSSLLSVSQLDMAYVQQ</sequence>
<dbReference type="InterPro" id="IPR003777">
    <property type="entry name" value="XdhC_CoxI"/>
</dbReference>
<dbReference type="Pfam" id="PF13478">
    <property type="entry name" value="XdhC_C"/>
    <property type="match status" value="1"/>
</dbReference>
<gene>
    <name evidence="3" type="ORF">HII17_04955</name>
</gene>
<accession>A0A7Y0Q680</accession>
<dbReference type="Proteomes" id="UP000568664">
    <property type="component" value="Unassembled WGS sequence"/>
</dbReference>
<evidence type="ECO:0000313" key="4">
    <source>
        <dbReference type="Proteomes" id="UP000568664"/>
    </source>
</evidence>
<name>A0A7Y0Q680_9GAMM</name>
<keyword evidence="4" id="KW-1185">Reference proteome</keyword>
<reference evidence="3 4" key="1">
    <citation type="submission" date="2020-04" db="EMBL/GenBank/DDBJ databases">
        <title>Thalassotalea sp. M1531, isolated from the surface of marine red alga.</title>
        <authorList>
            <person name="Pang L."/>
            <person name="Lu D.-C."/>
        </authorList>
    </citation>
    <scope>NUCLEOTIDE SEQUENCE [LARGE SCALE GENOMIC DNA]</scope>
    <source>
        <strain evidence="3 4">M1531</strain>
    </source>
</reference>
<dbReference type="Gene3D" id="3.40.50.720">
    <property type="entry name" value="NAD(P)-binding Rossmann-like Domain"/>
    <property type="match status" value="1"/>
</dbReference>
<dbReference type="Pfam" id="PF02625">
    <property type="entry name" value="XdhC_CoxI"/>
    <property type="match status" value="1"/>
</dbReference>
<dbReference type="EMBL" id="JABBXH010000002">
    <property type="protein sequence ID" value="NMP30906.1"/>
    <property type="molecule type" value="Genomic_DNA"/>
</dbReference>
<dbReference type="PANTHER" id="PTHR30388">
    <property type="entry name" value="ALDEHYDE OXIDOREDUCTASE MOLYBDENUM COFACTOR ASSEMBLY PROTEIN"/>
    <property type="match status" value="1"/>
</dbReference>
<feature type="domain" description="XdhC Rossmann" evidence="2">
    <location>
        <begin position="175"/>
        <end position="314"/>
    </location>
</feature>
<dbReference type="AlphaFoldDB" id="A0A7Y0Q680"/>
<dbReference type="InterPro" id="IPR027051">
    <property type="entry name" value="XdhC_Rossmann_dom"/>
</dbReference>
<comment type="caution">
    <text evidence="3">The sequence shown here is derived from an EMBL/GenBank/DDBJ whole genome shotgun (WGS) entry which is preliminary data.</text>
</comment>
<dbReference type="PANTHER" id="PTHR30388:SF4">
    <property type="entry name" value="MOLYBDENUM COFACTOR INSERTION CHAPERONE PAOD"/>
    <property type="match status" value="1"/>
</dbReference>
<dbReference type="RefSeq" id="WP_169074258.1">
    <property type="nucleotide sequence ID" value="NZ_JABBXH010000002.1"/>
</dbReference>
<evidence type="ECO:0000259" key="2">
    <source>
        <dbReference type="Pfam" id="PF13478"/>
    </source>
</evidence>
<dbReference type="SUPFAM" id="SSF51735">
    <property type="entry name" value="NAD(P)-binding Rossmann-fold domains"/>
    <property type="match status" value="1"/>
</dbReference>
<organism evidence="3 4">
    <name type="scientific">Thalassotalea algicola</name>
    <dbReference type="NCBI Taxonomy" id="2716224"/>
    <lineage>
        <taxon>Bacteria</taxon>
        <taxon>Pseudomonadati</taxon>
        <taxon>Pseudomonadota</taxon>
        <taxon>Gammaproteobacteria</taxon>
        <taxon>Alteromonadales</taxon>
        <taxon>Colwelliaceae</taxon>
        <taxon>Thalassotalea</taxon>
    </lineage>
</organism>
<dbReference type="InterPro" id="IPR052698">
    <property type="entry name" value="MoCofactor_Util/Proc"/>
</dbReference>
<evidence type="ECO:0000313" key="3">
    <source>
        <dbReference type="EMBL" id="NMP30906.1"/>
    </source>
</evidence>